<keyword evidence="9 11" id="KW-1133">Transmembrane helix</keyword>
<feature type="transmembrane region" description="Helical" evidence="11">
    <location>
        <begin position="87"/>
        <end position="111"/>
    </location>
</feature>
<evidence type="ECO:0000256" key="8">
    <source>
        <dbReference type="ARBA" id="ARBA00022777"/>
    </source>
</evidence>
<dbReference type="PROSITE" id="PS50885">
    <property type="entry name" value="HAMP"/>
    <property type="match status" value="1"/>
</dbReference>
<dbReference type="EC" id="2.7.13.3" evidence="3"/>
<dbReference type="SUPFAM" id="SSF158472">
    <property type="entry name" value="HAMP domain-like"/>
    <property type="match status" value="1"/>
</dbReference>
<dbReference type="SMART" id="SM00387">
    <property type="entry name" value="HATPase_c"/>
    <property type="match status" value="1"/>
</dbReference>
<feature type="transmembrane region" description="Helical" evidence="11">
    <location>
        <begin position="402"/>
        <end position="424"/>
    </location>
</feature>
<evidence type="ECO:0000256" key="10">
    <source>
        <dbReference type="ARBA" id="ARBA00023136"/>
    </source>
</evidence>
<dbReference type="InterPro" id="IPR003594">
    <property type="entry name" value="HATPase_dom"/>
</dbReference>
<dbReference type="InterPro" id="IPR029151">
    <property type="entry name" value="Sensor-like_sf"/>
</dbReference>
<evidence type="ECO:0000256" key="5">
    <source>
        <dbReference type="ARBA" id="ARBA00022553"/>
    </source>
</evidence>
<gene>
    <name evidence="14" type="ORF">ENS06_10980</name>
</gene>
<dbReference type="GO" id="GO:0000155">
    <property type="term" value="F:phosphorelay sensor kinase activity"/>
    <property type="evidence" value="ECO:0007669"/>
    <property type="project" value="InterPro"/>
</dbReference>
<evidence type="ECO:0000256" key="1">
    <source>
        <dbReference type="ARBA" id="ARBA00000085"/>
    </source>
</evidence>
<dbReference type="SUPFAM" id="SSF47384">
    <property type="entry name" value="Homodimeric domain of signal transducing histidine kinase"/>
    <property type="match status" value="1"/>
</dbReference>
<organism evidence="14">
    <name type="scientific">Desulfacinum infernum</name>
    <dbReference type="NCBI Taxonomy" id="35837"/>
    <lineage>
        <taxon>Bacteria</taxon>
        <taxon>Pseudomonadati</taxon>
        <taxon>Thermodesulfobacteriota</taxon>
        <taxon>Syntrophobacteria</taxon>
        <taxon>Syntrophobacterales</taxon>
        <taxon>Syntrophobacteraceae</taxon>
        <taxon>Desulfacinum</taxon>
    </lineage>
</organism>
<evidence type="ECO:0000256" key="3">
    <source>
        <dbReference type="ARBA" id="ARBA00012438"/>
    </source>
</evidence>
<evidence type="ECO:0000259" key="12">
    <source>
        <dbReference type="PROSITE" id="PS50109"/>
    </source>
</evidence>
<dbReference type="InterPro" id="IPR003660">
    <property type="entry name" value="HAMP_dom"/>
</dbReference>
<keyword evidence="7 11" id="KW-0812">Transmembrane</keyword>
<dbReference type="InterPro" id="IPR036890">
    <property type="entry name" value="HATPase_C_sf"/>
</dbReference>
<dbReference type="Pfam" id="PF17202">
    <property type="entry name" value="sCache_3_3"/>
    <property type="match status" value="1"/>
</dbReference>
<name>A0A832A4H7_9BACT</name>
<feature type="transmembrane region" description="Helical" evidence="11">
    <location>
        <begin position="61"/>
        <end position="81"/>
    </location>
</feature>
<accession>A0A832A4H7</accession>
<comment type="subcellular location">
    <subcellularLocation>
        <location evidence="2">Cell membrane</location>
        <topology evidence="2">Multi-pass membrane protein</topology>
    </subcellularLocation>
</comment>
<evidence type="ECO:0000256" key="4">
    <source>
        <dbReference type="ARBA" id="ARBA00022475"/>
    </source>
</evidence>
<dbReference type="SUPFAM" id="SSF55874">
    <property type="entry name" value="ATPase domain of HSP90 chaperone/DNA topoisomerase II/histidine kinase"/>
    <property type="match status" value="1"/>
</dbReference>
<dbReference type="Pfam" id="PF02518">
    <property type="entry name" value="HATPase_c"/>
    <property type="match status" value="1"/>
</dbReference>
<keyword evidence="5" id="KW-0597">Phosphoprotein</keyword>
<dbReference type="EMBL" id="DSTK01000034">
    <property type="protein sequence ID" value="HFK97826.1"/>
    <property type="molecule type" value="Genomic_DNA"/>
</dbReference>
<reference evidence="14" key="1">
    <citation type="journal article" date="2020" name="mSystems">
        <title>Genome- and Community-Level Interaction Insights into Carbon Utilization and Element Cycling Functions of Hydrothermarchaeota in Hydrothermal Sediment.</title>
        <authorList>
            <person name="Zhou Z."/>
            <person name="Liu Y."/>
            <person name="Xu W."/>
            <person name="Pan J."/>
            <person name="Luo Z.H."/>
            <person name="Li M."/>
        </authorList>
    </citation>
    <scope>NUCLEOTIDE SEQUENCE [LARGE SCALE GENOMIC DNA]</scope>
    <source>
        <strain evidence="14">SpSt-456</strain>
    </source>
</reference>
<dbReference type="Pfam" id="PF00512">
    <property type="entry name" value="HisKA"/>
    <property type="match status" value="1"/>
</dbReference>
<dbReference type="SMART" id="SM00304">
    <property type="entry name" value="HAMP"/>
    <property type="match status" value="1"/>
</dbReference>
<dbReference type="CDD" id="cd00082">
    <property type="entry name" value="HisKA"/>
    <property type="match status" value="1"/>
</dbReference>
<keyword evidence="10 11" id="KW-0472">Membrane</keyword>
<evidence type="ECO:0000256" key="7">
    <source>
        <dbReference type="ARBA" id="ARBA00022692"/>
    </source>
</evidence>
<sequence length="726" mass="78375">MTPSKSKMTALSAAGPGFMQAPYFETSTSSRRVFIADDSRTALLFKRASEQKAAFVRARQCFLPVARVCMVFFSTRFPALGSTRIKLIATFLLFSFLTGGVPLLVGGGVLYNTFLREAKIRVTQDLNAARQMYDDHAEKMALALRVAAEGTNFHGIFQDSGTEGLGRALRSIAESGPFDLVGLADAGGRVWALSSGLAQNLRSAEKVLPSVEKALKFHRPVRGTMVLPLSDVALMDPALSERARLPLKPAPAEALSRRSLDEVMTLTAAVPLGGTTATPAALFGIKVLNGASAFVGGIRESLFRGTEHDGWNLGTVTIFLGDVRIATNVLEEDGQRALGTKVSPAVARQVLEQGKRWNDRAFVVHDWYITCYEPITDLDGRPVGMLYVGVLEKPYAGVRNKAILLFAALSVLGMSVAIGLGYFLEWKIIAPICRLSDAAAEVSKGNLHPDLGPLEKGEIGVVQKAFASMLEAIRDRETRQRRETESKLVMAQKLSSIGRLAAGVAHEVNNPLTGVLTCGHLLLERDDLDDEAREMLKVIVDATERVRRIVKSLLDFSRQTSLSMEPTDINRVVLDTLPLVENQAAIKGVALRFEPGEGIPPVSMDVQQVKSVLLNLLINALDATDAGGSITVSSRVALSMSREGVKRLGVELSVKDTGCGVPPENLEKIFEPFFSTKEVGKGTGLGLAVAYGIVARHGGVIRVQSQVGKGTEFTIWLPLEEQEAGR</sequence>
<dbReference type="SMART" id="SM00388">
    <property type="entry name" value="HisKA"/>
    <property type="match status" value="1"/>
</dbReference>
<keyword evidence="6" id="KW-0808">Transferase</keyword>
<dbReference type="InterPro" id="IPR003661">
    <property type="entry name" value="HisK_dim/P_dom"/>
</dbReference>
<feature type="domain" description="Histidine kinase" evidence="12">
    <location>
        <begin position="503"/>
        <end position="721"/>
    </location>
</feature>
<dbReference type="AlphaFoldDB" id="A0A832A4H7"/>
<dbReference type="Gene3D" id="6.10.340.10">
    <property type="match status" value="1"/>
</dbReference>
<dbReference type="InterPro" id="IPR033463">
    <property type="entry name" value="sCache_3"/>
</dbReference>
<evidence type="ECO:0000256" key="9">
    <source>
        <dbReference type="ARBA" id="ARBA00022989"/>
    </source>
</evidence>
<dbReference type="PRINTS" id="PR00344">
    <property type="entry name" value="BCTRLSENSOR"/>
</dbReference>
<keyword evidence="8" id="KW-0418">Kinase</keyword>
<comment type="caution">
    <text evidence="14">The sequence shown here is derived from an EMBL/GenBank/DDBJ whole genome shotgun (WGS) entry which is preliminary data.</text>
</comment>
<evidence type="ECO:0000256" key="2">
    <source>
        <dbReference type="ARBA" id="ARBA00004651"/>
    </source>
</evidence>
<evidence type="ECO:0000256" key="11">
    <source>
        <dbReference type="SAM" id="Phobius"/>
    </source>
</evidence>
<dbReference type="SUPFAM" id="SSF103190">
    <property type="entry name" value="Sensory domain-like"/>
    <property type="match status" value="1"/>
</dbReference>
<comment type="catalytic activity">
    <reaction evidence="1">
        <text>ATP + protein L-histidine = ADP + protein N-phospho-L-histidine.</text>
        <dbReference type="EC" id="2.7.13.3"/>
    </reaction>
</comment>
<dbReference type="CDD" id="cd06225">
    <property type="entry name" value="HAMP"/>
    <property type="match status" value="1"/>
</dbReference>
<dbReference type="InterPro" id="IPR005467">
    <property type="entry name" value="His_kinase_dom"/>
</dbReference>
<dbReference type="InterPro" id="IPR004358">
    <property type="entry name" value="Sig_transdc_His_kin-like_C"/>
</dbReference>
<dbReference type="PROSITE" id="PS50109">
    <property type="entry name" value="HIS_KIN"/>
    <property type="match status" value="1"/>
</dbReference>
<evidence type="ECO:0000313" key="14">
    <source>
        <dbReference type="EMBL" id="HFK97826.1"/>
    </source>
</evidence>
<dbReference type="PANTHER" id="PTHR43065:SF42">
    <property type="entry name" value="TWO-COMPONENT SENSOR PPRA"/>
    <property type="match status" value="1"/>
</dbReference>
<proteinExistence type="predicted"/>
<evidence type="ECO:0000259" key="13">
    <source>
        <dbReference type="PROSITE" id="PS50885"/>
    </source>
</evidence>
<dbReference type="GO" id="GO:0005886">
    <property type="term" value="C:plasma membrane"/>
    <property type="evidence" value="ECO:0007669"/>
    <property type="project" value="UniProtKB-SubCell"/>
</dbReference>
<evidence type="ECO:0000256" key="6">
    <source>
        <dbReference type="ARBA" id="ARBA00022679"/>
    </source>
</evidence>
<dbReference type="Gene3D" id="1.10.287.130">
    <property type="match status" value="1"/>
</dbReference>
<feature type="domain" description="HAMP" evidence="13">
    <location>
        <begin position="426"/>
        <end position="478"/>
    </location>
</feature>
<dbReference type="Pfam" id="PF00672">
    <property type="entry name" value="HAMP"/>
    <property type="match status" value="1"/>
</dbReference>
<keyword evidence="4" id="KW-1003">Cell membrane</keyword>
<dbReference type="Gene3D" id="3.30.565.10">
    <property type="entry name" value="Histidine kinase-like ATPase, C-terminal domain"/>
    <property type="match status" value="1"/>
</dbReference>
<protein>
    <recommendedName>
        <fullName evidence="3">histidine kinase</fullName>
        <ecNumber evidence="3">2.7.13.3</ecNumber>
    </recommendedName>
</protein>
<dbReference type="PANTHER" id="PTHR43065">
    <property type="entry name" value="SENSOR HISTIDINE KINASE"/>
    <property type="match status" value="1"/>
</dbReference>
<dbReference type="InterPro" id="IPR036097">
    <property type="entry name" value="HisK_dim/P_sf"/>
</dbReference>